<proteinExistence type="predicted"/>
<evidence type="ECO:0000256" key="2">
    <source>
        <dbReference type="ARBA" id="ARBA00023125"/>
    </source>
</evidence>
<keyword evidence="1" id="KW-0805">Transcription regulation</keyword>
<dbReference type="PROSITE" id="PS50987">
    <property type="entry name" value="HTH_ARSR_2"/>
    <property type="match status" value="1"/>
</dbReference>
<dbReference type="eggNOG" id="arCOG01681">
    <property type="taxonomic scope" value="Archaea"/>
</dbReference>
<organism evidence="5 6">
    <name type="scientific">Methanosarcina mazei (strain ATCC BAA-159 / DSM 3647 / Goe1 / Go1 / JCM 11833 / OCM 88)</name>
    <name type="common">Methanosarcina frisia</name>
    <dbReference type="NCBI Taxonomy" id="192952"/>
    <lineage>
        <taxon>Archaea</taxon>
        <taxon>Methanobacteriati</taxon>
        <taxon>Methanobacteriota</taxon>
        <taxon>Stenosarchaea group</taxon>
        <taxon>Methanomicrobia</taxon>
        <taxon>Methanosarcinales</taxon>
        <taxon>Methanosarcinaceae</taxon>
        <taxon>Methanosarcina</taxon>
    </lineage>
</organism>
<dbReference type="InterPro" id="IPR011991">
    <property type="entry name" value="ArsR-like_HTH"/>
</dbReference>
<dbReference type="CDD" id="cd00090">
    <property type="entry name" value="HTH_ARSR"/>
    <property type="match status" value="1"/>
</dbReference>
<dbReference type="InterPro" id="IPR036390">
    <property type="entry name" value="WH_DNA-bd_sf"/>
</dbReference>
<dbReference type="InterPro" id="IPR036388">
    <property type="entry name" value="WH-like_DNA-bd_sf"/>
</dbReference>
<evidence type="ECO:0000256" key="1">
    <source>
        <dbReference type="ARBA" id="ARBA00023015"/>
    </source>
</evidence>
<dbReference type="PANTHER" id="PTHR33154:SF18">
    <property type="entry name" value="ARSENICAL RESISTANCE OPERON REPRESSOR"/>
    <property type="match status" value="1"/>
</dbReference>
<name>Q8PUT5_METMA</name>
<feature type="domain" description="HTH arsR-type" evidence="4">
    <location>
        <begin position="54"/>
        <end position="146"/>
    </location>
</feature>
<dbReference type="PANTHER" id="PTHR33154">
    <property type="entry name" value="TRANSCRIPTIONAL REGULATOR, ARSR FAMILY"/>
    <property type="match status" value="1"/>
</dbReference>
<dbReference type="Proteomes" id="UP000000595">
    <property type="component" value="Chromosome"/>
</dbReference>
<dbReference type="KEGG" id="mma:MM_2246"/>
<keyword evidence="3" id="KW-0804">Transcription</keyword>
<dbReference type="GO" id="GO:0003677">
    <property type="term" value="F:DNA binding"/>
    <property type="evidence" value="ECO:0007669"/>
    <property type="project" value="UniProtKB-KW"/>
</dbReference>
<dbReference type="SMART" id="SM00418">
    <property type="entry name" value="HTH_ARSR"/>
    <property type="match status" value="1"/>
</dbReference>
<sequence>MEAAAAGKFMKAERKSDVNKRKREVEIGRLERFIFDRDQLEVRTQKLSSLVNGLDEEALYSEARIFKALADPNRLKIVKLLKEGELCACELTIALSSSQSTVSHHLSVLKSAGLVKERKEGKWSYFRLSEGAVIEILNQAKLLHER</sequence>
<keyword evidence="2" id="KW-0238">DNA-binding</keyword>
<dbReference type="HOGENOM" id="CLU_097806_7_3_2"/>
<dbReference type="NCBIfam" id="NF033788">
    <property type="entry name" value="HTH_metalloreg"/>
    <property type="match status" value="1"/>
</dbReference>
<dbReference type="Gene3D" id="1.10.10.10">
    <property type="entry name" value="Winged helix-like DNA-binding domain superfamily/Winged helix DNA-binding domain"/>
    <property type="match status" value="1"/>
</dbReference>
<evidence type="ECO:0000256" key="3">
    <source>
        <dbReference type="ARBA" id="ARBA00023163"/>
    </source>
</evidence>
<evidence type="ECO:0000313" key="6">
    <source>
        <dbReference type="Proteomes" id="UP000000595"/>
    </source>
</evidence>
<dbReference type="SUPFAM" id="SSF46785">
    <property type="entry name" value="Winged helix' DNA-binding domain"/>
    <property type="match status" value="1"/>
</dbReference>
<dbReference type="InterPro" id="IPR051081">
    <property type="entry name" value="HTH_MetalResp_TranReg"/>
</dbReference>
<gene>
    <name evidence="5" type="ordered locus">MM_2246</name>
</gene>
<dbReference type="AlphaFoldDB" id="Q8PUT5"/>
<dbReference type="InterPro" id="IPR001845">
    <property type="entry name" value="HTH_ArsR_DNA-bd_dom"/>
</dbReference>
<evidence type="ECO:0000313" key="5">
    <source>
        <dbReference type="EMBL" id="AAM31942.1"/>
    </source>
</evidence>
<dbReference type="GO" id="GO:0003700">
    <property type="term" value="F:DNA-binding transcription factor activity"/>
    <property type="evidence" value="ECO:0007669"/>
    <property type="project" value="InterPro"/>
</dbReference>
<dbReference type="Pfam" id="PF01022">
    <property type="entry name" value="HTH_5"/>
    <property type="match status" value="1"/>
</dbReference>
<reference evidence="5 6" key="1">
    <citation type="journal article" date="2002" name="J. Mol. Microbiol. Biotechnol.">
        <title>The genome of Methanosarcina mazei: evidence for lateral gene transfer between Bacteria and Archaea.</title>
        <authorList>
            <person name="Deppenmeier U."/>
            <person name="Johann A."/>
            <person name="Hartsch T."/>
            <person name="Merkl R."/>
            <person name="Schmitz R.A."/>
            <person name="Martinez-Arias R."/>
            <person name="Henne A."/>
            <person name="Wiezer A."/>
            <person name="Baumer S."/>
            <person name="Jacobi C."/>
            <person name="Bruggemann H."/>
            <person name="Lienard T."/>
            <person name="Christmann A."/>
            <person name="Bomeke M."/>
            <person name="Steckel S."/>
            <person name="Bhattacharyya A."/>
            <person name="Lykidis A."/>
            <person name="Overbeek R."/>
            <person name="Klenk H.P."/>
            <person name="Gunsalus R.P."/>
            <person name="Fritz H.J."/>
            <person name="Gottschalk G."/>
        </authorList>
    </citation>
    <scope>NUCLEOTIDE SEQUENCE [LARGE SCALE GENOMIC DNA]</scope>
    <source>
        <strain evidence="6">ATCC BAA-159 / DSM 3647 / Goe1 / Go1 / JCM 11833 / OCM 88</strain>
    </source>
</reference>
<accession>Q8PUT5</accession>
<dbReference type="EMBL" id="AE008384">
    <property type="protein sequence ID" value="AAM31942.1"/>
    <property type="molecule type" value="Genomic_DNA"/>
</dbReference>
<protein>
    <submittedName>
        <fullName evidence="5">Transcriptional regulator, ArsR family</fullName>
    </submittedName>
</protein>
<dbReference type="PATRIC" id="fig|192952.21.peg.2574"/>
<dbReference type="PRINTS" id="PR00778">
    <property type="entry name" value="HTHARSR"/>
</dbReference>
<evidence type="ECO:0000259" key="4">
    <source>
        <dbReference type="PROSITE" id="PS50987"/>
    </source>
</evidence>